<dbReference type="GO" id="GO:0030488">
    <property type="term" value="P:tRNA methylation"/>
    <property type="evidence" value="ECO:0007669"/>
    <property type="project" value="TreeGrafter"/>
</dbReference>
<accession>A0A176ZY96</accession>
<dbReference type="VEuPathDB" id="FungiDB:GMDG_05614"/>
<dbReference type="GO" id="GO:0102522">
    <property type="term" value="F:tRNA 4-demethylwyosine alpha-amino-alpha-carboxypropyltransferase activity"/>
    <property type="evidence" value="ECO:0007669"/>
    <property type="project" value="UniProtKB-EC"/>
</dbReference>
<dbReference type="EMBL" id="KV441414">
    <property type="protein sequence ID" value="OAF54848.1"/>
    <property type="molecule type" value="Genomic_DNA"/>
</dbReference>
<dbReference type="GO" id="GO:0008175">
    <property type="term" value="F:tRNA methyltransferase activity"/>
    <property type="evidence" value="ECO:0007669"/>
    <property type="project" value="TreeGrafter"/>
</dbReference>
<dbReference type="Gene3D" id="3.40.50.150">
    <property type="entry name" value="Vaccinia Virus protein VP39"/>
    <property type="match status" value="1"/>
</dbReference>
<comment type="catalytic activity">
    <reaction evidence="2">
        <text>4-demethylwyosine(37) in tRNA(Phe) + S-adenosyl-L-methionine = 4-demethyl-7-[(3S)-3-amino-3-carboxypropyl]wyosine(37) in tRNA(Phe) + S-methyl-5'-thioadenosine + H(+)</text>
        <dbReference type="Rhea" id="RHEA:36355"/>
        <dbReference type="Rhea" id="RHEA-COMP:10164"/>
        <dbReference type="Rhea" id="RHEA-COMP:10378"/>
        <dbReference type="ChEBI" id="CHEBI:15378"/>
        <dbReference type="ChEBI" id="CHEBI:17509"/>
        <dbReference type="ChEBI" id="CHEBI:59789"/>
        <dbReference type="ChEBI" id="CHEBI:64315"/>
        <dbReference type="ChEBI" id="CHEBI:73550"/>
        <dbReference type="EC" id="2.5.1.114"/>
    </reaction>
</comment>
<evidence type="ECO:0000259" key="3">
    <source>
        <dbReference type="PROSITE" id="PS51684"/>
    </source>
</evidence>
<dbReference type="GO" id="GO:0005737">
    <property type="term" value="C:cytoplasm"/>
    <property type="evidence" value="ECO:0007669"/>
    <property type="project" value="TreeGrafter"/>
</dbReference>
<protein>
    <recommendedName>
        <fullName evidence="1">tRNA(Phe) (4-demethylwyosine(37)-C(7)) aminocarboxypropyltransferase</fullName>
        <ecNumber evidence="1">2.5.1.114</ecNumber>
    </recommendedName>
</protein>
<sequence>METTNAPPPGVEEIKQHLDERGMGEEIARLYLDCPSQSAKDVKSWLESSTHFHRSEKIIPAPSSPSSSTSAPHLRIPTTILLPLSTSPAEARAALPSPPPESGLMERISVVLLPVSPASNALGELGTASKASHHLSDPFLTFLSHPAVSSVVDSQARESLLSTLPKRYTVYTPLALLPTGSLSSDAWQAVLDNTPPVVVEELWTGVLGAITRLGGEKVTHLAINHPIPGSAEDENIIRAPSHLRALFGDFGPTISAKRWALGPGLVTGAGEGEGGEGEPIGEEDFKNAFWVRTRQNGIFQSWAPRWTMFSRGNVTEKARVLRFGAASWWLSAVGGGGGTASGGSDGRNGEQVQIAVDLYAGIGYFTLSYLSRGYAVLAWEINPFSIEGLRRGALGNGFEVLVVKGAVDWEAVRETVEKRGVVVFAEDNKFAWARFQEGLQELGKKGVVGGVEGRWKVRHVNLGLLPSSRMGWEVGGRFLGEGQGGWMHVHENVKESGRKEMVKGDEIVEVVRGVVGGGGRGEVEREEEEGREGGEERKEINVEVRSVAMVKGFGPGVNHMVFDVWVGPKGVGAGMRWGLLGGTYGM</sequence>
<name>A0A176ZY96_9PEZI</name>
<dbReference type="PANTHER" id="PTHR23245:SF25">
    <property type="entry name" value="TRNA WYBUTOSINE-SYNTHESIZING PROTEIN 2 HOMOLOG"/>
    <property type="match status" value="1"/>
</dbReference>
<dbReference type="PROSITE" id="PS51684">
    <property type="entry name" value="SAM_MT_TRM5_TYW2"/>
    <property type="match status" value="1"/>
</dbReference>
<proteinExistence type="predicted"/>
<dbReference type="GO" id="GO:0031591">
    <property type="term" value="P:wybutosine biosynthetic process"/>
    <property type="evidence" value="ECO:0007669"/>
    <property type="project" value="TreeGrafter"/>
</dbReference>
<dbReference type="eggNOG" id="KOG1227">
    <property type="taxonomic scope" value="Eukaryota"/>
</dbReference>
<gene>
    <name evidence="4" type="ORF">VC83_08679</name>
</gene>
<evidence type="ECO:0000256" key="1">
    <source>
        <dbReference type="ARBA" id="ARBA00012265"/>
    </source>
</evidence>
<feature type="domain" description="SAM-dependent methyltransferase TRM5/TYW2-type" evidence="3">
    <location>
        <begin position="210"/>
        <end position="568"/>
    </location>
</feature>
<evidence type="ECO:0000256" key="2">
    <source>
        <dbReference type="ARBA" id="ARBA00049400"/>
    </source>
</evidence>
<dbReference type="OrthoDB" id="2387925at2759"/>
<dbReference type="InterPro" id="IPR030382">
    <property type="entry name" value="MeTrfase_TRM5/TYW2"/>
</dbReference>
<evidence type="ECO:0000313" key="4">
    <source>
        <dbReference type="EMBL" id="OAF54848.1"/>
    </source>
</evidence>
<dbReference type="Proteomes" id="UP000077154">
    <property type="component" value="Unassembled WGS sequence"/>
</dbReference>
<dbReference type="AlphaFoldDB" id="A0A176ZY96"/>
<dbReference type="InterPro" id="IPR029063">
    <property type="entry name" value="SAM-dependent_MTases_sf"/>
</dbReference>
<dbReference type="EC" id="2.5.1.114" evidence="1"/>
<dbReference type="RefSeq" id="XP_024320151.1">
    <property type="nucleotide sequence ID" value="XM_024472225.1"/>
</dbReference>
<reference evidence="4" key="1">
    <citation type="submission" date="2016-03" db="EMBL/GenBank/DDBJ databases">
        <title>Updated assembly of Pseudogymnoascus destructans, the fungus causing white-nose syndrome of bats.</title>
        <authorList>
            <person name="Palmer J.M."/>
            <person name="Drees K.P."/>
            <person name="Foster J.T."/>
            <person name="Lindner D.L."/>
        </authorList>
    </citation>
    <scope>NUCLEOTIDE SEQUENCE [LARGE SCALE GENOMIC DNA]</scope>
    <source>
        <strain evidence="4">20631-21</strain>
    </source>
</reference>
<organism evidence="4">
    <name type="scientific">Pseudogymnoascus destructans</name>
    <dbReference type="NCBI Taxonomy" id="655981"/>
    <lineage>
        <taxon>Eukaryota</taxon>
        <taxon>Fungi</taxon>
        <taxon>Dikarya</taxon>
        <taxon>Ascomycota</taxon>
        <taxon>Pezizomycotina</taxon>
        <taxon>Leotiomycetes</taxon>
        <taxon>Thelebolales</taxon>
        <taxon>Thelebolaceae</taxon>
        <taxon>Pseudogymnoascus</taxon>
    </lineage>
</organism>
<dbReference type="GeneID" id="36291719"/>
<dbReference type="SUPFAM" id="SSF53335">
    <property type="entry name" value="S-adenosyl-L-methionine-dependent methyltransferases"/>
    <property type="match status" value="1"/>
</dbReference>
<dbReference type="PANTHER" id="PTHR23245">
    <property type="entry name" value="TRNA METHYLTRANSFERASE"/>
    <property type="match status" value="1"/>
</dbReference>